<dbReference type="InterPro" id="IPR004245">
    <property type="entry name" value="DUF229"/>
</dbReference>
<dbReference type="AlphaFoldDB" id="A0A078A7M3"/>
<feature type="transmembrane region" description="Helical" evidence="1">
    <location>
        <begin position="6"/>
        <end position="25"/>
    </location>
</feature>
<sequence length="608" mass="72273">MKRHHVPGIPYMLGLTILSFILFTYEFNSRFKDYIRFEKDFDLKVMILIILNISMLVLFFQTADYHRFGGLYTYIFVTLMTIYLTFRLICFITHKISKSIGILKTLIIWGLIITYYSYRFHTYIYSSCENWKKGLSVGLDETNIELCKIPDDIQICPFELTDGYLDLSKHFRMFQCEYQEIRPDYITTYYKTEKPYIGHPLSKNFNYEQRWFDTFYYEIINNSKGYDTLEEALVNHEVIVDTKNSKMITSVLRNETLVKERQQTMEKSNKLRGDLQQNLMIVFIDTLSRQRLHKKLPETAKYLKGQNHKEFFRLHSLIGRTQENAVSILYGKTLEDFVHEPAYGQDDRKFKGPLEEKWESIFEEFKKQGFITGHTANNCETNLFFQNDFFDQYLKNSAPDHENLSPMCDPHIKDYLSGDMDFRSSFASTRRCIYNKDSFEYVFEYTRQFFSAYKTENKMLFMTFMDMHEGTSEVINYLDKPLALFLKEMEDENTAVFMFSDHGFHMGGIRKDLAGRQQEIELYNSFMIMNNMLGLTEQQERMLNFNQQKLLTHVHVYNFFKFWASGVDPNDQMSMISTLPHDKDTCTFIGQTCFCQNFFNGGKYQIIQ</sequence>
<name>A0A078A7M3_STYLE</name>
<keyword evidence="1" id="KW-1133">Transmembrane helix</keyword>
<dbReference type="Pfam" id="PF02995">
    <property type="entry name" value="DUF229"/>
    <property type="match status" value="1"/>
</dbReference>
<evidence type="ECO:0000313" key="3">
    <source>
        <dbReference type="Proteomes" id="UP000039865"/>
    </source>
</evidence>
<evidence type="ECO:0000256" key="1">
    <source>
        <dbReference type="SAM" id="Phobius"/>
    </source>
</evidence>
<gene>
    <name evidence="2" type="primary">Contig12275.g13109</name>
    <name evidence="2" type="ORF">STYLEM_6525</name>
</gene>
<dbReference type="InParanoid" id="A0A078A7M3"/>
<dbReference type="InterPro" id="IPR017850">
    <property type="entry name" value="Alkaline_phosphatase_core_sf"/>
</dbReference>
<evidence type="ECO:0000313" key="2">
    <source>
        <dbReference type="EMBL" id="CDW77562.1"/>
    </source>
</evidence>
<proteinExistence type="predicted"/>
<dbReference type="PANTHER" id="PTHR10974">
    <property type="entry name" value="FI08016P-RELATED"/>
    <property type="match status" value="1"/>
</dbReference>
<keyword evidence="1" id="KW-0472">Membrane</keyword>
<feature type="transmembrane region" description="Helical" evidence="1">
    <location>
        <begin position="45"/>
        <end position="63"/>
    </location>
</feature>
<protein>
    <submittedName>
        <fullName evidence="2">Duf229 domain containing protein</fullName>
    </submittedName>
</protein>
<accession>A0A078A7M3</accession>
<organism evidence="2 3">
    <name type="scientific">Stylonychia lemnae</name>
    <name type="common">Ciliate</name>
    <dbReference type="NCBI Taxonomy" id="5949"/>
    <lineage>
        <taxon>Eukaryota</taxon>
        <taxon>Sar</taxon>
        <taxon>Alveolata</taxon>
        <taxon>Ciliophora</taxon>
        <taxon>Intramacronucleata</taxon>
        <taxon>Spirotrichea</taxon>
        <taxon>Stichotrichia</taxon>
        <taxon>Sporadotrichida</taxon>
        <taxon>Oxytrichidae</taxon>
        <taxon>Stylonychinae</taxon>
        <taxon>Stylonychia</taxon>
    </lineage>
</organism>
<dbReference type="PANTHER" id="PTHR10974:SF1">
    <property type="entry name" value="FI08016P-RELATED"/>
    <property type="match status" value="1"/>
</dbReference>
<keyword evidence="3" id="KW-1185">Reference proteome</keyword>
<dbReference type="OrthoDB" id="413313at2759"/>
<dbReference type="Gene3D" id="3.40.720.10">
    <property type="entry name" value="Alkaline Phosphatase, subunit A"/>
    <property type="match status" value="1"/>
</dbReference>
<reference evidence="2 3" key="1">
    <citation type="submission" date="2014-06" db="EMBL/GenBank/DDBJ databases">
        <authorList>
            <person name="Swart Estienne"/>
        </authorList>
    </citation>
    <scope>NUCLEOTIDE SEQUENCE [LARGE SCALE GENOMIC DNA]</scope>
    <source>
        <strain evidence="2 3">130c</strain>
    </source>
</reference>
<feature type="transmembrane region" description="Helical" evidence="1">
    <location>
        <begin position="69"/>
        <end position="89"/>
    </location>
</feature>
<feature type="transmembrane region" description="Helical" evidence="1">
    <location>
        <begin position="101"/>
        <end position="118"/>
    </location>
</feature>
<dbReference type="GO" id="GO:0005615">
    <property type="term" value="C:extracellular space"/>
    <property type="evidence" value="ECO:0007669"/>
    <property type="project" value="TreeGrafter"/>
</dbReference>
<dbReference type="Proteomes" id="UP000039865">
    <property type="component" value="Unassembled WGS sequence"/>
</dbReference>
<keyword evidence="1" id="KW-0812">Transmembrane</keyword>
<dbReference type="SUPFAM" id="SSF53649">
    <property type="entry name" value="Alkaline phosphatase-like"/>
    <property type="match status" value="1"/>
</dbReference>
<dbReference type="EMBL" id="CCKQ01006263">
    <property type="protein sequence ID" value="CDW77562.1"/>
    <property type="molecule type" value="Genomic_DNA"/>
</dbReference>